<evidence type="ECO:0000313" key="1">
    <source>
        <dbReference type="EMBL" id="MDR9900743.1"/>
    </source>
</evidence>
<evidence type="ECO:0000313" key="2">
    <source>
        <dbReference type="Proteomes" id="UP000667802"/>
    </source>
</evidence>
<sequence>MPVWRSWTPPQLTVTTATYQWTAPYAYDVHERQGNRWTDRALSGSNMSAVFAANYRTTPNLDFAFTTTANYLNQRFLQEVPVLSGRLKASQSMTLS</sequence>
<accession>A0AAP5IFG6</accession>
<comment type="caution">
    <text evidence="1">The sequence shown here is derived from an EMBL/GenBank/DDBJ whole genome shotgun (WGS) entry which is preliminary data.</text>
</comment>
<dbReference type="Proteomes" id="UP000667802">
    <property type="component" value="Unassembled WGS sequence"/>
</dbReference>
<keyword evidence="2" id="KW-1185">Reference proteome</keyword>
<proteinExistence type="predicted"/>
<dbReference type="RefSeq" id="WP_208345362.1">
    <property type="nucleotide sequence ID" value="NZ_CAWQFN010000647.1"/>
</dbReference>
<dbReference type="AlphaFoldDB" id="A0AAP5IFG6"/>
<reference evidence="2" key="1">
    <citation type="journal article" date="2021" name="Science">
        <title>Hunting the eagle killer: A cyanobacterial neurotoxin causes vacuolar myelinopathy.</title>
        <authorList>
            <person name="Breinlinger S."/>
            <person name="Phillips T.J."/>
            <person name="Haram B.N."/>
            <person name="Mares J."/>
            <person name="Martinez Yerena J.A."/>
            <person name="Hrouzek P."/>
            <person name="Sobotka R."/>
            <person name="Henderson W.M."/>
            <person name="Schmieder P."/>
            <person name="Williams S.M."/>
            <person name="Lauderdale J.D."/>
            <person name="Wilde H.D."/>
            <person name="Gerrin W."/>
            <person name="Kust A."/>
            <person name="Washington J.W."/>
            <person name="Wagner C."/>
            <person name="Geier B."/>
            <person name="Liebeke M."/>
            <person name="Enke H."/>
            <person name="Niedermeyer T.H.J."/>
            <person name="Wilde S.B."/>
        </authorList>
    </citation>
    <scope>NUCLEOTIDE SEQUENCE [LARGE SCALE GENOMIC DNA]</scope>
    <source>
        <strain evidence="2">Thurmond2011</strain>
    </source>
</reference>
<protein>
    <submittedName>
        <fullName evidence="1">Uncharacterized protein</fullName>
    </submittedName>
</protein>
<organism evidence="1 2">
    <name type="scientific">Aetokthonos hydrillicola Thurmond2011</name>
    <dbReference type="NCBI Taxonomy" id="2712845"/>
    <lineage>
        <taxon>Bacteria</taxon>
        <taxon>Bacillati</taxon>
        <taxon>Cyanobacteriota</taxon>
        <taxon>Cyanophyceae</taxon>
        <taxon>Nostocales</taxon>
        <taxon>Hapalosiphonaceae</taxon>
        <taxon>Aetokthonos</taxon>
    </lineage>
</organism>
<name>A0AAP5IFG6_9CYAN</name>
<gene>
    <name evidence="1" type="ORF">G7B40_040365</name>
</gene>
<dbReference type="EMBL" id="JAALHA020000038">
    <property type="protein sequence ID" value="MDR9900743.1"/>
    <property type="molecule type" value="Genomic_DNA"/>
</dbReference>